<accession>A0A6N6RJM8</accession>
<evidence type="ECO:0000256" key="3">
    <source>
        <dbReference type="ARBA" id="ARBA00023098"/>
    </source>
</evidence>
<protein>
    <recommendedName>
        <fullName evidence="5">PNPLA domain-containing protein</fullName>
    </recommendedName>
</protein>
<dbReference type="GO" id="GO:0016787">
    <property type="term" value="F:hydrolase activity"/>
    <property type="evidence" value="ECO:0007669"/>
    <property type="project" value="UniProtKB-UniRule"/>
</dbReference>
<dbReference type="AlphaFoldDB" id="A0A6N6RJM8"/>
<feature type="short sequence motif" description="DGA/G" evidence="4">
    <location>
        <begin position="208"/>
        <end position="210"/>
    </location>
</feature>
<feature type="short sequence motif" description="GXSXG" evidence="4">
    <location>
        <begin position="61"/>
        <end position="65"/>
    </location>
</feature>
<evidence type="ECO:0000256" key="2">
    <source>
        <dbReference type="ARBA" id="ARBA00022963"/>
    </source>
</evidence>
<proteinExistence type="predicted"/>
<dbReference type="InterPro" id="IPR050301">
    <property type="entry name" value="NTE"/>
</dbReference>
<dbReference type="Pfam" id="PF19143">
    <property type="entry name" value="Omp85_2"/>
    <property type="match status" value="1"/>
</dbReference>
<dbReference type="RefSeq" id="WP_151666528.1">
    <property type="nucleotide sequence ID" value="NZ_WBVO01000002.1"/>
</dbReference>
<dbReference type="GO" id="GO:0016042">
    <property type="term" value="P:lipid catabolic process"/>
    <property type="evidence" value="ECO:0007669"/>
    <property type="project" value="UniProtKB-UniRule"/>
</dbReference>
<dbReference type="SUPFAM" id="SSF52151">
    <property type="entry name" value="FabD/lysophospholipase-like"/>
    <property type="match status" value="1"/>
</dbReference>
<evidence type="ECO:0000256" key="4">
    <source>
        <dbReference type="PROSITE-ProRule" id="PRU01161"/>
    </source>
</evidence>
<name>A0A6N6RJM8_9FLAO</name>
<keyword evidence="2 4" id="KW-0442">Lipid degradation</keyword>
<evidence type="ECO:0000313" key="6">
    <source>
        <dbReference type="EMBL" id="KAB2813860.1"/>
    </source>
</evidence>
<feature type="active site" description="Nucleophile" evidence="4">
    <location>
        <position position="63"/>
    </location>
</feature>
<feature type="short sequence motif" description="GXGXXG" evidence="4">
    <location>
        <begin position="34"/>
        <end position="39"/>
    </location>
</feature>
<sequence>MTLRRILFVFGIFLISGLSLSAQDRPKVGLVLSGGGAKGFAHIGVLEILDSLGIPVDMVGGTSMGSIMGGLYAIGHSPNDLADIVTNTNWTFITNPNPERKYLSAYDKNTDERYILTLNVTRHGLVIPSGLNPGEQIINLLSDYTIGYHDELDYTTDLPIPFVCIATDLNTGQEMVMREGVLPLSMRASMSIPSLFNPFRYRNKYLIDGGTVNNFPADHIADLGADIIIGVDVQTTFADSLSNPTFLKVLEKTSMYVNAMTTKNRENLCDLIIHPDMTGFGVTSFDDAAAIIESGRQAARLHMDKLLAIREQLGGPQPKPMEPYLAPSKIRIDDLEVKGIYDTRESILRGNLGFEIGDTVTFDEIDEAMLRLHGTRLYSLANYRAVQRGENTVLVVTVVEKPSQVKTRVGLRYDSDFETSAMINLTSRNQLFSGSYFSLDLVASSNPRLTATYLWDYGNLPGFGMDLRYWYYQSDLRLLDVNLGQLNTSDFRARAYFTKSVKRSTYFKLGAGYHEVGLSSPVTSLENVLDSEDASLKNLEIFFSGTYDDRNRSNYPTSGAFLELEAMAYATTDRSLDELPLCVDLNYEHNIPLSDKLTLRNTMYLNANMFTPAASYPYMANFGGYGQNYINNNIKFYGYHFSSFTLAYNSADREALFFGNHSVMERIDFQYELFKNQFILAGINGAYVVQDITQPFDDHIATAIGGFAFEYGLNTLIGPISVAAHKSTERNDWQLYLNVGFWF</sequence>
<keyword evidence="1 4" id="KW-0378">Hydrolase</keyword>
<dbReference type="Pfam" id="PF01734">
    <property type="entry name" value="Patatin"/>
    <property type="match status" value="1"/>
</dbReference>
<dbReference type="Gene3D" id="3.10.20.310">
    <property type="entry name" value="membrane protein fhac"/>
    <property type="match status" value="1"/>
</dbReference>
<reference evidence="6 7" key="1">
    <citation type="submission" date="2019-09" db="EMBL/GenBank/DDBJ databases">
        <title>Genomes of family Cryomorphaceae.</title>
        <authorList>
            <person name="Bowman J.P."/>
        </authorList>
    </citation>
    <scope>NUCLEOTIDE SEQUENCE [LARGE SCALE GENOMIC DNA]</scope>
    <source>
        <strain evidence="6 7">LMG 25704</strain>
    </source>
</reference>
<evidence type="ECO:0000313" key="7">
    <source>
        <dbReference type="Proteomes" id="UP000468650"/>
    </source>
</evidence>
<dbReference type="InterPro" id="IPR002641">
    <property type="entry name" value="PNPLA_dom"/>
</dbReference>
<gene>
    <name evidence="6" type="ORF">F8C67_04025</name>
</gene>
<dbReference type="InterPro" id="IPR043864">
    <property type="entry name" value="Omp85-like_dom"/>
</dbReference>
<dbReference type="PANTHER" id="PTHR14226">
    <property type="entry name" value="NEUROPATHY TARGET ESTERASE/SWISS CHEESE D.MELANOGASTER"/>
    <property type="match status" value="1"/>
</dbReference>
<evidence type="ECO:0000259" key="5">
    <source>
        <dbReference type="PROSITE" id="PS51635"/>
    </source>
</evidence>
<evidence type="ECO:0000256" key="1">
    <source>
        <dbReference type="ARBA" id="ARBA00022801"/>
    </source>
</evidence>
<dbReference type="InterPro" id="IPR016035">
    <property type="entry name" value="Acyl_Trfase/lysoPLipase"/>
</dbReference>
<organism evidence="6 7">
    <name type="scientific">Phaeocystidibacter luteus</name>
    <dbReference type="NCBI Taxonomy" id="911197"/>
    <lineage>
        <taxon>Bacteria</taxon>
        <taxon>Pseudomonadati</taxon>
        <taxon>Bacteroidota</taxon>
        <taxon>Flavobacteriia</taxon>
        <taxon>Flavobacteriales</taxon>
        <taxon>Phaeocystidibacteraceae</taxon>
        <taxon>Phaeocystidibacter</taxon>
    </lineage>
</organism>
<feature type="active site" description="Proton acceptor" evidence="4">
    <location>
        <position position="208"/>
    </location>
</feature>
<keyword evidence="7" id="KW-1185">Reference proteome</keyword>
<dbReference type="EMBL" id="WBVO01000002">
    <property type="protein sequence ID" value="KAB2813860.1"/>
    <property type="molecule type" value="Genomic_DNA"/>
</dbReference>
<dbReference type="Gene3D" id="3.40.1090.10">
    <property type="entry name" value="Cytosolic phospholipase A2 catalytic domain"/>
    <property type="match status" value="2"/>
</dbReference>
<feature type="domain" description="PNPLA" evidence="5">
    <location>
        <begin position="30"/>
        <end position="221"/>
    </location>
</feature>
<dbReference type="PANTHER" id="PTHR14226:SF29">
    <property type="entry name" value="NEUROPATHY TARGET ESTERASE SWS"/>
    <property type="match status" value="1"/>
</dbReference>
<dbReference type="PROSITE" id="PS51635">
    <property type="entry name" value="PNPLA"/>
    <property type="match status" value="1"/>
</dbReference>
<keyword evidence="3 4" id="KW-0443">Lipid metabolism</keyword>
<comment type="caution">
    <text evidence="6">The sequence shown here is derived from an EMBL/GenBank/DDBJ whole genome shotgun (WGS) entry which is preliminary data.</text>
</comment>
<dbReference type="CDD" id="cd07205">
    <property type="entry name" value="Pat_PNPLA6_PNPLA7_NTE1_like"/>
    <property type="match status" value="1"/>
</dbReference>
<dbReference type="Proteomes" id="UP000468650">
    <property type="component" value="Unassembled WGS sequence"/>
</dbReference>
<dbReference type="OrthoDB" id="9770965at2"/>